<keyword evidence="3" id="KW-0456">Lyase</keyword>
<dbReference type="EMBL" id="QGQD01000060">
    <property type="protein sequence ID" value="TLD00030.1"/>
    <property type="molecule type" value="Genomic_DNA"/>
</dbReference>
<dbReference type="STRING" id="180332.GCA_000797495_03310"/>
<protein>
    <submittedName>
        <fullName evidence="3">Fructose-6-phosphate aldolase 1</fullName>
        <ecNumber evidence="3">4.1.2.-</ecNumber>
    </submittedName>
</protein>
<dbReference type="PANTHER" id="PTHR10683">
    <property type="entry name" value="TRANSALDOLASE"/>
    <property type="match status" value="1"/>
</dbReference>
<dbReference type="InterPro" id="IPR018225">
    <property type="entry name" value="Transaldolase_AS"/>
</dbReference>
<proteinExistence type="predicted"/>
<evidence type="ECO:0000313" key="4">
    <source>
        <dbReference type="Proteomes" id="UP000306509"/>
    </source>
</evidence>
<dbReference type="Pfam" id="PF00923">
    <property type="entry name" value="TAL_FSA"/>
    <property type="match status" value="1"/>
</dbReference>
<name>A0A4U8Q5A2_9FIRM</name>
<evidence type="ECO:0000256" key="2">
    <source>
        <dbReference type="ARBA" id="ARBA00023270"/>
    </source>
</evidence>
<dbReference type="SUPFAM" id="SSF51569">
    <property type="entry name" value="Aldolase"/>
    <property type="match status" value="1"/>
</dbReference>
<dbReference type="InterPro" id="IPR001585">
    <property type="entry name" value="TAL/FSA"/>
</dbReference>
<sequence length="225" mass="25424">MQLILDTANLDQIKLANEWFRISGVTTNPTIIARENTDFLQRLYDIKNIIGNKQLHVQVAGTSWQEMVADGLALVEKVDRDIFVKIPSNFEGYRAMKELKEKDIHVTATVVYSPEQAYIDGLAGADYIAVYYNKMYNSNMDPAKTVREITQLFEMNHISSKVLGASYRNTRQVIDTFLAGARAVTLPYPILEEFCKNACVSAAVEGFANDWRKVYGKKTVKDLLA</sequence>
<gene>
    <name evidence="3" type="primary">fsaA_1</name>
    <name evidence="3" type="ORF">DSM106044_03120</name>
</gene>
<dbReference type="CDD" id="cd00956">
    <property type="entry name" value="Transaldolase_FSA"/>
    <property type="match status" value="1"/>
</dbReference>
<dbReference type="EC" id="4.1.2.-" evidence="3"/>
<evidence type="ECO:0000256" key="1">
    <source>
        <dbReference type="ARBA" id="ARBA00004496"/>
    </source>
</evidence>
<keyword evidence="4" id="KW-1185">Reference proteome</keyword>
<dbReference type="GO" id="GO:0005737">
    <property type="term" value="C:cytoplasm"/>
    <property type="evidence" value="ECO:0007669"/>
    <property type="project" value="UniProtKB-SubCell"/>
</dbReference>
<accession>A0A4U8Q5A2</accession>
<comment type="caution">
    <text evidence="3">The sequence shown here is derived from an EMBL/GenBank/DDBJ whole genome shotgun (WGS) entry which is preliminary data.</text>
</comment>
<dbReference type="InterPro" id="IPR013785">
    <property type="entry name" value="Aldolase_TIM"/>
</dbReference>
<organism evidence="3 4">
    <name type="scientific">Robinsoniella peoriensis</name>
    <dbReference type="NCBI Taxonomy" id="180332"/>
    <lineage>
        <taxon>Bacteria</taxon>
        <taxon>Bacillati</taxon>
        <taxon>Bacillota</taxon>
        <taxon>Clostridia</taxon>
        <taxon>Lachnospirales</taxon>
        <taxon>Lachnospiraceae</taxon>
        <taxon>Robinsoniella</taxon>
    </lineage>
</organism>
<dbReference type="GO" id="GO:0005975">
    <property type="term" value="P:carbohydrate metabolic process"/>
    <property type="evidence" value="ECO:0007669"/>
    <property type="project" value="InterPro"/>
</dbReference>
<reference evidence="3 4" key="1">
    <citation type="journal article" date="2019" name="Anaerobe">
        <title>Detection of Robinsoniella peoriensis in multiple bone samples of a trauma patient.</title>
        <authorList>
            <person name="Schrottner P."/>
            <person name="Hartwich K."/>
            <person name="Bunk B."/>
            <person name="Schober I."/>
            <person name="Helbig S."/>
            <person name="Rudolph W.W."/>
            <person name="Gunzer F."/>
        </authorList>
    </citation>
    <scope>NUCLEOTIDE SEQUENCE [LARGE SCALE GENOMIC DNA]</scope>
    <source>
        <strain evidence="3 4">DSM 106044</strain>
    </source>
</reference>
<dbReference type="RefSeq" id="WP_027292518.1">
    <property type="nucleotide sequence ID" value="NZ_JTGN01000006.1"/>
</dbReference>
<dbReference type="GO" id="GO:0016832">
    <property type="term" value="F:aldehyde-lyase activity"/>
    <property type="evidence" value="ECO:0007669"/>
    <property type="project" value="InterPro"/>
</dbReference>
<evidence type="ECO:0000313" key="3">
    <source>
        <dbReference type="EMBL" id="TLD00030.1"/>
    </source>
</evidence>
<dbReference type="Proteomes" id="UP000306509">
    <property type="component" value="Unassembled WGS sequence"/>
</dbReference>
<dbReference type="PROSITE" id="PS01054">
    <property type="entry name" value="TRANSALDOLASE_1"/>
    <property type="match status" value="1"/>
</dbReference>
<dbReference type="AlphaFoldDB" id="A0A4U8Q5A2"/>
<comment type="subcellular location">
    <subcellularLocation>
        <location evidence="1">Cytoplasm</location>
    </subcellularLocation>
</comment>
<keyword evidence="2" id="KW-0704">Schiff base</keyword>
<dbReference type="InterPro" id="IPR033919">
    <property type="entry name" value="TSA/FSA_arc/bac"/>
</dbReference>
<dbReference type="Gene3D" id="3.20.20.70">
    <property type="entry name" value="Aldolase class I"/>
    <property type="match status" value="1"/>
</dbReference>
<dbReference type="PANTHER" id="PTHR10683:SF28">
    <property type="entry name" value="TRANSALDOLASE C"/>
    <property type="match status" value="1"/>
</dbReference>